<evidence type="ECO:0000256" key="2">
    <source>
        <dbReference type="SAM" id="Phobius"/>
    </source>
</evidence>
<evidence type="ECO:0000256" key="1">
    <source>
        <dbReference type="SAM" id="MobiDB-lite"/>
    </source>
</evidence>
<keyword evidence="2" id="KW-1133">Transmembrane helix</keyword>
<keyword evidence="2" id="KW-0472">Membrane</keyword>
<keyword evidence="2" id="KW-0812">Transmembrane</keyword>
<proteinExistence type="predicted"/>
<keyword evidence="4" id="KW-1185">Reference proteome</keyword>
<sequence length="138" mass="15463">MVARLVEAPQPEHMLDDWFDAKLVARLAAASATTFAELLALIRARRLRWFRAAQRLAGYTPRAARRVVTRTLERLIDQLPDLWHVSLQSTAIYVTAEQKRARPECARYHTRTAGAAGGSIATGPMVERSRGTRSHARS</sequence>
<dbReference type="EMBL" id="CABVPN010000053">
    <property type="protein sequence ID" value="VWC28875.1"/>
    <property type="molecule type" value="Genomic_DNA"/>
</dbReference>
<accession>A0A6P2R9C2</accession>
<dbReference type="Pfam" id="PF12482">
    <property type="entry name" value="DUF3701"/>
    <property type="match status" value="1"/>
</dbReference>
<feature type="region of interest" description="Disordered" evidence="1">
    <location>
        <begin position="119"/>
        <end position="138"/>
    </location>
</feature>
<evidence type="ECO:0000313" key="3">
    <source>
        <dbReference type="EMBL" id="VWC28875.1"/>
    </source>
</evidence>
<dbReference type="RefSeq" id="WP_341774569.1">
    <property type="nucleotide sequence ID" value="NZ_CADEVM010000048.1"/>
</dbReference>
<dbReference type="Proteomes" id="UP000494125">
    <property type="component" value="Unassembled WGS sequence"/>
</dbReference>
<name>A0A6P2R9C2_9BURK</name>
<feature type="transmembrane region" description="Helical" evidence="2">
    <location>
        <begin position="23"/>
        <end position="42"/>
    </location>
</feature>
<reference evidence="3 4" key="1">
    <citation type="submission" date="2019-09" db="EMBL/GenBank/DDBJ databases">
        <authorList>
            <person name="Depoorter E."/>
        </authorList>
    </citation>
    <scope>NUCLEOTIDE SEQUENCE [LARGE SCALE GENOMIC DNA]</scope>
    <source>
        <strain evidence="3">LMG 24065</strain>
    </source>
</reference>
<protein>
    <submittedName>
        <fullName evidence="3">Integrase family protein</fullName>
    </submittedName>
</protein>
<dbReference type="InterPro" id="IPR022169">
    <property type="entry name" value="DUF3701"/>
</dbReference>
<gene>
    <name evidence="3" type="ORF">BDI24065_06269</name>
</gene>
<organism evidence="3 4">
    <name type="scientific">Burkholderia diffusa</name>
    <dbReference type="NCBI Taxonomy" id="488732"/>
    <lineage>
        <taxon>Bacteria</taxon>
        <taxon>Pseudomonadati</taxon>
        <taxon>Pseudomonadota</taxon>
        <taxon>Betaproteobacteria</taxon>
        <taxon>Burkholderiales</taxon>
        <taxon>Burkholderiaceae</taxon>
        <taxon>Burkholderia</taxon>
        <taxon>Burkholderia cepacia complex</taxon>
    </lineage>
</organism>
<dbReference type="AlphaFoldDB" id="A0A6P2R9C2"/>
<evidence type="ECO:0000313" key="4">
    <source>
        <dbReference type="Proteomes" id="UP000494125"/>
    </source>
</evidence>